<proteinExistence type="predicted"/>
<gene>
    <name evidence="1" type="ORF">BINO364_LOCUS16310</name>
</gene>
<keyword evidence="2" id="KW-1185">Reference proteome</keyword>
<accession>A0A8J9V3C4</accession>
<name>A0A8J9V3C4_9NEOP</name>
<dbReference type="Proteomes" id="UP000838878">
    <property type="component" value="Chromosome 9"/>
</dbReference>
<dbReference type="AlphaFoldDB" id="A0A8J9V3C4"/>
<organism evidence="1 2">
    <name type="scientific">Brenthis ino</name>
    <name type="common">lesser marbled fritillary</name>
    <dbReference type="NCBI Taxonomy" id="405034"/>
    <lineage>
        <taxon>Eukaryota</taxon>
        <taxon>Metazoa</taxon>
        <taxon>Ecdysozoa</taxon>
        <taxon>Arthropoda</taxon>
        <taxon>Hexapoda</taxon>
        <taxon>Insecta</taxon>
        <taxon>Pterygota</taxon>
        <taxon>Neoptera</taxon>
        <taxon>Endopterygota</taxon>
        <taxon>Lepidoptera</taxon>
        <taxon>Glossata</taxon>
        <taxon>Ditrysia</taxon>
        <taxon>Papilionoidea</taxon>
        <taxon>Nymphalidae</taxon>
        <taxon>Heliconiinae</taxon>
        <taxon>Argynnini</taxon>
        <taxon>Brenthis</taxon>
    </lineage>
</organism>
<sequence>MKGRVPLLGVPAAVAATALKLRFTDGDIYISRRKLIDRSIQIQVADNRLPLTYCGNILSGLDVGRGGVPPQRREINKVDAER</sequence>
<evidence type="ECO:0000313" key="1">
    <source>
        <dbReference type="EMBL" id="CAH0731436.1"/>
    </source>
</evidence>
<feature type="non-terminal residue" evidence="1">
    <location>
        <position position="82"/>
    </location>
</feature>
<evidence type="ECO:0000313" key="2">
    <source>
        <dbReference type="Proteomes" id="UP000838878"/>
    </source>
</evidence>
<dbReference type="EMBL" id="OV170229">
    <property type="protein sequence ID" value="CAH0731436.1"/>
    <property type="molecule type" value="Genomic_DNA"/>
</dbReference>
<reference evidence="1" key="1">
    <citation type="submission" date="2021-12" db="EMBL/GenBank/DDBJ databases">
        <authorList>
            <person name="Martin H S."/>
        </authorList>
    </citation>
    <scope>NUCLEOTIDE SEQUENCE</scope>
</reference>
<protein>
    <submittedName>
        <fullName evidence="1">Uncharacterized protein</fullName>
    </submittedName>
</protein>